<dbReference type="EMBL" id="JAYMGO010000021">
    <property type="protein sequence ID" value="KAL1252496.1"/>
    <property type="molecule type" value="Genomic_DNA"/>
</dbReference>
<sequence>MLKIIVPPDSSGSTVPQIAGYDLEQSHSPTNRNGLQQLFSNEQNQGFPRTQRRHKQRCALTEFGRVVSPGQGAFLALSHSLREKLSLLLVVSAAWLPSRRWGVERSSSFYWVQKNLDIGYESCLATHGAEFQNVYLNTLSDMRAATWHACCQVRELFSFPRSYARNRSGIKLLLRHLLKPLQHLCQDLTP</sequence>
<dbReference type="Proteomes" id="UP001558613">
    <property type="component" value="Unassembled WGS sequence"/>
</dbReference>
<evidence type="ECO:0000313" key="2">
    <source>
        <dbReference type="Proteomes" id="UP001558613"/>
    </source>
</evidence>
<organism evidence="1 2">
    <name type="scientific">Cirrhinus molitorella</name>
    <name type="common">mud carp</name>
    <dbReference type="NCBI Taxonomy" id="172907"/>
    <lineage>
        <taxon>Eukaryota</taxon>
        <taxon>Metazoa</taxon>
        <taxon>Chordata</taxon>
        <taxon>Craniata</taxon>
        <taxon>Vertebrata</taxon>
        <taxon>Euteleostomi</taxon>
        <taxon>Actinopterygii</taxon>
        <taxon>Neopterygii</taxon>
        <taxon>Teleostei</taxon>
        <taxon>Ostariophysi</taxon>
        <taxon>Cypriniformes</taxon>
        <taxon>Cyprinidae</taxon>
        <taxon>Labeoninae</taxon>
        <taxon>Labeonini</taxon>
        <taxon>Cirrhinus</taxon>
    </lineage>
</organism>
<comment type="caution">
    <text evidence="1">The sequence shown here is derived from an EMBL/GenBank/DDBJ whole genome shotgun (WGS) entry which is preliminary data.</text>
</comment>
<reference evidence="1 2" key="1">
    <citation type="submission" date="2023-09" db="EMBL/GenBank/DDBJ databases">
        <authorList>
            <person name="Wang M."/>
        </authorList>
    </citation>
    <scope>NUCLEOTIDE SEQUENCE [LARGE SCALE GENOMIC DNA]</scope>
    <source>
        <strain evidence="1">GT-2023</strain>
        <tissue evidence="1">Liver</tissue>
    </source>
</reference>
<evidence type="ECO:0000313" key="1">
    <source>
        <dbReference type="EMBL" id="KAL1252496.1"/>
    </source>
</evidence>
<keyword evidence="2" id="KW-1185">Reference proteome</keyword>
<name>A0ABR3LKB2_9TELE</name>
<proteinExistence type="predicted"/>
<gene>
    <name evidence="1" type="ORF">QQF64_017189</name>
</gene>
<protein>
    <submittedName>
        <fullName evidence="1">Uncharacterized protein</fullName>
    </submittedName>
</protein>
<accession>A0ABR3LKB2</accession>